<evidence type="ECO:0000256" key="1">
    <source>
        <dbReference type="ARBA" id="ARBA00006432"/>
    </source>
</evidence>
<dbReference type="STRING" id="1601833.SAMN05518684_11558"/>
<dbReference type="InterPro" id="IPR025110">
    <property type="entry name" value="AMP-bd_C"/>
</dbReference>
<dbReference type="Pfam" id="PF13193">
    <property type="entry name" value="AMP-binding_C"/>
    <property type="match status" value="1"/>
</dbReference>
<sequence>MNLSELLARNGRKYSGKTAVQEKNKDMTYGELDRQVTKFANGLKNLGVSQGDKVMLFMPNTSSFLITYFATLRLGGIIVPVSARLTGEELAYMLSHSEAKVMVIDHILYNSCASLPAKFENVVFVKTGEKVEGWGSFESLLNEGGNTPIECGTKEDDLATMLYTSGTTGKPKGVLFSNRNILSVAAMMAVEMEMKPESKMLHMMPLSHSAPLHLFLAAGTYVGATHCLSPTFTPELLLESVEKWRTTHFFGAPVAYLLSAKDPSINERDLSSMTHWVYGGAPLGKKEVTFMQQAFKSDRFYCVYGLTEAGPNGTLLLPEEHEEKAGSIGRRAALNAEIKLVNEQGEEVNTGEPGEIILRGEGNMVRYDKEPEKTAETLKDGWLFTGDMAKRDEDGYYWVIDRKKDMIISGGVNIFPKEIEEVLSTHPAVAECAVIGAPHEDWGETVTAYIAVKDGESADESEWKSFLQEKVADYKIPKHFHVIDQLPRNPTGKILKHHLRKNHV</sequence>
<dbReference type="EMBL" id="FOGT01000015">
    <property type="protein sequence ID" value="SES30528.1"/>
    <property type="molecule type" value="Genomic_DNA"/>
</dbReference>
<evidence type="ECO:0000313" key="5">
    <source>
        <dbReference type="EMBL" id="SES30528.1"/>
    </source>
</evidence>
<protein>
    <submittedName>
        <fullName evidence="5">Feruloyl-CoA synthase</fullName>
    </submittedName>
</protein>
<dbReference type="RefSeq" id="WP_093054408.1">
    <property type="nucleotide sequence ID" value="NZ_FOGT01000015.1"/>
</dbReference>
<dbReference type="Gene3D" id="3.30.300.30">
    <property type="match status" value="1"/>
</dbReference>
<evidence type="ECO:0000259" key="3">
    <source>
        <dbReference type="Pfam" id="PF00501"/>
    </source>
</evidence>
<evidence type="ECO:0000259" key="4">
    <source>
        <dbReference type="Pfam" id="PF13193"/>
    </source>
</evidence>
<gene>
    <name evidence="5" type="ORF">SAMN05518684_11558</name>
</gene>
<dbReference type="PANTHER" id="PTHR43767">
    <property type="entry name" value="LONG-CHAIN-FATTY-ACID--COA LIGASE"/>
    <property type="match status" value="1"/>
</dbReference>
<dbReference type="GO" id="GO:0016878">
    <property type="term" value="F:acid-thiol ligase activity"/>
    <property type="evidence" value="ECO:0007669"/>
    <property type="project" value="UniProtKB-ARBA"/>
</dbReference>
<feature type="domain" description="AMP-dependent synthetase/ligase" evidence="3">
    <location>
        <begin position="8"/>
        <end position="367"/>
    </location>
</feature>
<organism evidence="5 6">
    <name type="scientific">Salipaludibacillus aurantiacus</name>
    <dbReference type="NCBI Taxonomy" id="1601833"/>
    <lineage>
        <taxon>Bacteria</taxon>
        <taxon>Bacillati</taxon>
        <taxon>Bacillota</taxon>
        <taxon>Bacilli</taxon>
        <taxon>Bacillales</taxon>
        <taxon>Bacillaceae</taxon>
    </lineage>
</organism>
<reference evidence="6" key="1">
    <citation type="submission" date="2016-10" db="EMBL/GenBank/DDBJ databases">
        <authorList>
            <person name="Varghese N."/>
            <person name="Submissions S."/>
        </authorList>
    </citation>
    <scope>NUCLEOTIDE SEQUENCE [LARGE SCALE GENOMIC DNA]</scope>
    <source>
        <strain evidence="6">S9</strain>
    </source>
</reference>
<dbReference type="InterPro" id="IPR000873">
    <property type="entry name" value="AMP-dep_synth/lig_dom"/>
</dbReference>
<accession>A0A1H9W9F9</accession>
<name>A0A1H9W9F9_9BACI</name>
<dbReference type="SUPFAM" id="SSF56801">
    <property type="entry name" value="Acetyl-CoA synthetase-like"/>
    <property type="match status" value="1"/>
</dbReference>
<dbReference type="InterPro" id="IPR050237">
    <property type="entry name" value="ATP-dep_AMP-bd_enzyme"/>
</dbReference>
<proteinExistence type="inferred from homology"/>
<dbReference type="Proteomes" id="UP000198571">
    <property type="component" value="Unassembled WGS sequence"/>
</dbReference>
<dbReference type="OrthoDB" id="9765680at2"/>
<dbReference type="Pfam" id="PF00501">
    <property type="entry name" value="AMP-binding"/>
    <property type="match status" value="1"/>
</dbReference>
<feature type="domain" description="AMP-binding enzyme C-terminal" evidence="4">
    <location>
        <begin position="418"/>
        <end position="493"/>
    </location>
</feature>
<dbReference type="PROSITE" id="PS00455">
    <property type="entry name" value="AMP_BINDING"/>
    <property type="match status" value="1"/>
</dbReference>
<dbReference type="InterPro" id="IPR045851">
    <property type="entry name" value="AMP-bd_C_sf"/>
</dbReference>
<keyword evidence="2" id="KW-0436">Ligase</keyword>
<dbReference type="AlphaFoldDB" id="A0A1H9W9F9"/>
<comment type="similarity">
    <text evidence="1">Belongs to the ATP-dependent AMP-binding enzyme family.</text>
</comment>
<keyword evidence="6" id="KW-1185">Reference proteome</keyword>
<dbReference type="FunFam" id="3.30.300.30:FF:000008">
    <property type="entry name" value="2,3-dihydroxybenzoate-AMP ligase"/>
    <property type="match status" value="1"/>
</dbReference>
<dbReference type="InterPro" id="IPR042099">
    <property type="entry name" value="ANL_N_sf"/>
</dbReference>
<dbReference type="InterPro" id="IPR020845">
    <property type="entry name" value="AMP-binding_CS"/>
</dbReference>
<dbReference type="PANTHER" id="PTHR43767:SF1">
    <property type="entry name" value="NONRIBOSOMAL PEPTIDE SYNTHASE PES1 (EUROFUNG)-RELATED"/>
    <property type="match status" value="1"/>
</dbReference>
<evidence type="ECO:0000256" key="2">
    <source>
        <dbReference type="ARBA" id="ARBA00022598"/>
    </source>
</evidence>
<dbReference type="NCBIfam" id="NF004837">
    <property type="entry name" value="PRK06187.1"/>
    <property type="match status" value="1"/>
</dbReference>
<dbReference type="Gene3D" id="3.40.50.12780">
    <property type="entry name" value="N-terminal domain of ligase-like"/>
    <property type="match status" value="1"/>
</dbReference>
<evidence type="ECO:0000313" key="6">
    <source>
        <dbReference type="Proteomes" id="UP000198571"/>
    </source>
</evidence>